<evidence type="ECO:0000313" key="4">
    <source>
        <dbReference type="Proteomes" id="UP000477722"/>
    </source>
</evidence>
<protein>
    <submittedName>
        <fullName evidence="3">Lantibiotic dehydratase</fullName>
    </submittedName>
</protein>
<dbReference type="AlphaFoldDB" id="A0A6G4WQJ9"/>
<dbReference type="Pfam" id="PF14028">
    <property type="entry name" value="Lant_dehydr_C"/>
    <property type="match status" value="1"/>
</dbReference>
<evidence type="ECO:0000313" key="3">
    <source>
        <dbReference type="EMBL" id="NGO66834.1"/>
    </source>
</evidence>
<dbReference type="InterPro" id="IPR006827">
    <property type="entry name" value="Lant_deHydtase_N"/>
</dbReference>
<dbReference type="EMBL" id="JAAKZZ010000001">
    <property type="protein sequence ID" value="NGO66834.1"/>
    <property type="molecule type" value="Genomic_DNA"/>
</dbReference>
<evidence type="ECO:0000259" key="1">
    <source>
        <dbReference type="Pfam" id="PF04738"/>
    </source>
</evidence>
<feature type="domain" description="Thiopeptide-type bacteriocin biosynthesis" evidence="2">
    <location>
        <begin position="763"/>
        <end position="1009"/>
    </location>
</feature>
<dbReference type="Proteomes" id="UP000477722">
    <property type="component" value="Unassembled WGS sequence"/>
</dbReference>
<dbReference type="NCBIfam" id="TIGR03891">
    <property type="entry name" value="thiopep_ocin"/>
    <property type="match status" value="1"/>
</dbReference>
<keyword evidence="4" id="KW-1185">Reference proteome</keyword>
<evidence type="ECO:0000259" key="2">
    <source>
        <dbReference type="Pfam" id="PF14028"/>
    </source>
</evidence>
<dbReference type="InterPro" id="IPR023809">
    <property type="entry name" value="Thiopep_bacteriocin_synth_dom"/>
</dbReference>
<proteinExistence type="predicted"/>
<sequence>MTAIEYTPYYRPLTAAMWRASTSGSDELLPPWPGQAADAASWRSWLAKVWATRSLAEAVTLASPPLADRIEQALSGRDFAAVDLRHMATSLARYLIRLRGRATPFGTFAGVGPFRFSDRTRLYWSGDHRPRARADAVWLADVIARLEACPSLRERLPVVVNNLAVERGEKLVVPWQPHLAVAVRSSGENVAKVTLRRVPVVHTICQAARTPVPAGTLADKAAAEHPGASRDALMGAIGQLMLSGVLISSLRAPGTCTDPLGSLLSALDAAGADAVPDVETVHAELRALHHQISGLGQAGTWDGRQDRRLVTDRMRALSSVTDQPLAMDLSLDADLMLPRSVATEAADAAQALIRLTPQPSASTSWREYHRDFLARYGPGTLVPVTELTDSASGLGYPRHFTVPSSQREITRRDEALLALAHQAALDGVSEIVLEPTDLERISPVRDGAAPVSAADLSVDLRASSQAAIDEGEFTLAVSGFGRAGATTGRFLDLLADGAPDETTALYPALPTGVAGAMAAQLSYPPRRLGSENVLRVMPVTPHVISLAEYRYDDGHLPLTDLAVAADSTRLYVVSRSQRRVVEPTLPHAGARHTMPDLARLLFEIPRSAHPAVTTFDWGTAACLPYLPRVRYGKSLLAPAQWRIAPADLPGQQAPAQQWTAAWQALRDRRHLPATVAVGDGDRRLRLNLDEAMDMEVLRAHLNAVNEPVTVAEAPDSAEHGWCGGRAHEIVVPLAPTAPPAAAPSFLTRVPPPVTDSRDGNGVVYAKLYAPSETTDDILTRHLTALLARWEKPPLWWFVRYRHPSPHLRLRVRDADTARTAGHLTAWAGELQQAGLAGEISFDTYRPETGRYGTGDAMEAAERLFAADSAAVLVQLAFLAAHREIPPQALTAASMADLAAAVMGDRSTGLRWLLAHPQYADGAGAQDRQTRSHTLHLARSGALETLPGGSDLAAAWATRTQAATEHAACLTSSGKALAPGTVLGSLLHLHHVRAHPFEEVSEAATYKLARAIALASAARHTDRQHQGGDR</sequence>
<organism evidence="3 4">
    <name type="scientific">Streptomyces boncukensis</name>
    <dbReference type="NCBI Taxonomy" id="2711219"/>
    <lineage>
        <taxon>Bacteria</taxon>
        <taxon>Bacillati</taxon>
        <taxon>Actinomycetota</taxon>
        <taxon>Actinomycetes</taxon>
        <taxon>Kitasatosporales</taxon>
        <taxon>Streptomycetaceae</taxon>
        <taxon>Streptomyces</taxon>
    </lineage>
</organism>
<accession>A0A6G4WQJ9</accession>
<reference evidence="3 4" key="1">
    <citation type="submission" date="2020-02" db="EMBL/GenBank/DDBJ databases">
        <title>Whole-genome analyses of novel actinobacteria.</title>
        <authorList>
            <person name="Sahin N."/>
            <person name="Tatar D."/>
        </authorList>
    </citation>
    <scope>NUCLEOTIDE SEQUENCE [LARGE SCALE GENOMIC DNA]</scope>
    <source>
        <strain evidence="3 4">SB3404</strain>
    </source>
</reference>
<dbReference type="RefSeq" id="WP_165296504.1">
    <property type="nucleotide sequence ID" value="NZ_JAAKZZ010000001.1"/>
</dbReference>
<gene>
    <name evidence="3" type="ORF">G5C65_00340</name>
</gene>
<comment type="caution">
    <text evidence="3">The sequence shown here is derived from an EMBL/GenBank/DDBJ whole genome shotgun (WGS) entry which is preliminary data.</text>
</comment>
<feature type="domain" description="Lantibiotic dehydratase N-terminal" evidence="1">
    <location>
        <begin position="53"/>
        <end position="697"/>
    </location>
</feature>
<name>A0A6G4WQJ9_9ACTN</name>
<dbReference type="Pfam" id="PF04738">
    <property type="entry name" value="Lant_dehydr_N"/>
    <property type="match status" value="1"/>
</dbReference>